<dbReference type="Gene3D" id="2.40.70.10">
    <property type="entry name" value="Acid Proteases"/>
    <property type="match status" value="1"/>
</dbReference>
<dbReference type="EC" id="3.1.26.4" evidence="2"/>
<comment type="similarity">
    <text evidence="1">Belongs to the beta type-B retroviral polymerase family. HERV class-II K(HML-2) pol subfamily.</text>
</comment>
<feature type="compositionally biased region" description="Low complexity" evidence="9">
    <location>
        <begin position="222"/>
        <end position="231"/>
    </location>
</feature>
<dbReference type="CDD" id="cd01647">
    <property type="entry name" value="RT_LTR"/>
    <property type="match status" value="1"/>
</dbReference>
<keyword evidence="6" id="KW-0255">Endonuclease</keyword>
<dbReference type="SUPFAM" id="SSF50630">
    <property type="entry name" value="Acid proteases"/>
    <property type="match status" value="1"/>
</dbReference>
<dbReference type="CDD" id="cd09274">
    <property type="entry name" value="RNase_HI_RT_Ty3"/>
    <property type="match status" value="1"/>
</dbReference>
<protein>
    <recommendedName>
        <fullName evidence="2">ribonuclease H</fullName>
        <ecNumber evidence="2">3.1.26.4</ecNumber>
    </recommendedName>
</protein>
<dbReference type="GO" id="GO:0004523">
    <property type="term" value="F:RNA-DNA hybrid ribonuclease activity"/>
    <property type="evidence" value="ECO:0007669"/>
    <property type="project" value="UniProtKB-EC"/>
</dbReference>
<feature type="domain" description="SCAN box" evidence="11">
    <location>
        <begin position="123"/>
        <end position="200"/>
    </location>
</feature>
<evidence type="ECO:0000256" key="4">
    <source>
        <dbReference type="ARBA" id="ARBA00022695"/>
    </source>
</evidence>
<dbReference type="SMART" id="SM00431">
    <property type="entry name" value="SCAN"/>
    <property type="match status" value="1"/>
</dbReference>
<keyword evidence="8" id="KW-0479">Metal-binding</keyword>
<dbReference type="InterPro" id="IPR003309">
    <property type="entry name" value="SCAN_dom"/>
</dbReference>
<reference evidence="14 15" key="1">
    <citation type="submission" date="2024-05" db="EMBL/GenBank/DDBJ databases">
        <title>Genome sequencing and assembly of Indian major carp, Cirrhinus mrigala (Hamilton, 1822).</title>
        <authorList>
            <person name="Mohindra V."/>
            <person name="Chowdhury L.M."/>
            <person name="Lal K."/>
            <person name="Jena J.K."/>
        </authorList>
    </citation>
    <scope>NUCLEOTIDE SEQUENCE [LARGE SCALE GENOMIC DNA]</scope>
    <source>
        <strain evidence="14">CM1030</strain>
        <tissue evidence="14">Blood</tissue>
    </source>
</reference>
<dbReference type="InterPro" id="IPR036397">
    <property type="entry name" value="RNaseH_sf"/>
</dbReference>
<keyword evidence="15" id="KW-1185">Reference proteome</keyword>
<keyword evidence="3" id="KW-0808">Transferase</keyword>
<dbReference type="GO" id="GO:0016779">
    <property type="term" value="F:nucleotidyltransferase activity"/>
    <property type="evidence" value="ECO:0007669"/>
    <property type="project" value="UniProtKB-KW"/>
</dbReference>
<dbReference type="Pfam" id="PF00078">
    <property type="entry name" value="RVT_1"/>
    <property type="match status" value="1"/>
</dbReference>
<dbReference type="InterPro" id="IPR021109">
    <property type="entry name" value="Peptidase_aspartic_dom_sf"/>
</dbReference>
<dbReference type="FunFam" id="3.30.420.10:FF:000032">
    <property type="entry name" value="Retrovirus-related Pol polyprotein from transposon 297-like Protein"/>
    <property type="match status" value="1"/>
</dbReference>
<keyword evidence="8" id="KW-0862">Zinc</keyword>
<dbReference type="SUPFAM" id="SSF47353">
    <property type="entry name" value="Retrovirus capsid dimerization domain-like"/>
    <property type="match status" value="1"/>
</dbReference>
<dbReference type="EMBL" id="JAMKFB020000004">
    <property type="protein sequence ID" value="KAL0194915.1"/>
    <property type="molecule type" value="Genomic_DNA"/>
</dbReference>
<dbReference type="PANTHER" id="PTHR37984">
    <property type="entry name" value="PROTEIN CBG26694"/>
    <property type="match status" value="1"/>
</dbReference>
<evidence type="ECO:0000256" key="2">
    <source>
        <dbReference type="ARBA" id="ARBA00012180"/>
    </source>
</evidence>
<feature type="compositionally biased region" description="Polar residues" evidence="9">
    <location>
        <begin position="271"/>
        <end position="283"/>
    </location>
</feature>
<keyword evidence="7" id="KW-0511">Multifunctional enzyme</keyword>
<organism evidence="14 15">
    <name type="scientific">Cirrhinus mrigala</name>
    <name type="common">Mrigala</name>
    <dbReference type="NCBI Taxonomy" id="683832"/>
    <lineage>
        <taxon>Eukaryota</taxon>
        <taxon>Metazoa</taxon>
        <taxon>Chordata</taxon>
        <taxon>Craniata</taxon>
        <taxon>Vertebrata</taxon>
        <taxon>Euteleostomi</taxon>
        <taxon>Actinopterygii</taxon>
        <taxon>Neopterygii</taxon>
        <taxon>Teleostei</taxon>
        <taxon>Ostariophysi</taxon>
        <taxon>Cypriniformes</taxon>
        <taxon>Cyprinidae</taxon>
        <taxon>Labeoninae</taxon>
        <taxon>Labeonini</taxon>
        <taxon>Cirrhinus</taxon>
    </lineage>
</organism>
<evidence type="ECO:0000259" key="12">
    <source>
        <dbReference type="PROSITE" id="PS50878"/>
    </source>
</evidence>
<comment type="caution">
    <text evidence="14">The sequence shown here is derived from an EMBL/GenBank/DDBJ whole genome shotgun (WGS) entry which is preliminary data.</text>
</comment>
<feature type="region of interest" description="Disordered" evidence="9">
    <location>
        <begin position="222"/>
        <end position="292"/>
    </location>
</feature>
<evidence type="ECO:0000256" key="8">
    <source>
        <dbReference type="PROSITE-ProRule" id="PRU00047"/>
    </source>
</evidence>
<dbReference type="InterPro" id="IPR001584">
    <property type="entry name" value="Integrase_cat-core"/>
</dbReference>
<evidence type="ECO:0000259" key="13">
    <source>
        <dbReference type="PROSITE" id="PS50994"/>
    </source>
</evidence>
<dbReference type="InterPro" id="IPR000477">
    <property type="entry name" value="RT_dom"/>
</dbReference>
<dbReference type="Proteomes" id="UP001529510">
    <property type="component" value="Unassembled WGS sequence"/>
</dbReference>
<dbReference type="InterPro" id="IPR041577">
    <property type="entry name" value="RT_RNaseH_2"/>
</dbReference>
<dbReference type="InterPro" id="IPR038269">
    <property type="entry name" value="SCAN_sf"/>
</dbReference>
<feature type="domain" description="CCHC-type" evidence="10">
    <location>
        <begin position="295"/>
        <end position="309"/>
    </location>
</feature>
<evidence type="ECO:0000256" key="7">
    <source>
        <dbReference type="ARBA" id="ARBA00023268"/>
    </source>
</evidence>
<keyword evidence="6" id="KW-0378">Hydrolase</keyword>
<dbReference type="GO" id="GO:0008270">
    <property type="term" value="F:zinc ion binding"/>
    <property type="evidence" value="ECO:0007669"/>
    <property type="project" value="UniProtKB-KW"/>
</dbReference>
<keyword evidence="4" id="KW-0548">Nucleotidyltransferase</keyword>
<name>A0ABD0RBG6_CIRMR</name>
<dbReference type="Gene3D" id="3.30.420.10">
    <property type="entry name" value="Ribonuclease H-like superfamily/Ribonuclease H"/>
    <property type="match status" value="1"/>
</dbReference>
<dbReference type="PROSITE" id="PS50878">
    <property type="entry name" value="RT_POL"/>
    <property type="match status" value="1"/>
</dbReference>
<keyword evidence="5" id="KW-0540">Nuclease</keyword>
<dbReference type="Gene3D" id="3.10.10.10">
    <property type="entry name" value="HIV Type 1 Reverse Transcriptase, subunit A, domain 1"/>
    <property type="match status" value="1"/>
</dbReference>
<dbReference type="CDD" id="cd00303">
    <property type="entry name" value="retropepsin_like"/>
    <property type="match status" value="1"/>
</dbReference>
<evidence type="ECO:0000313" key="14">
    <source>
        <dbReference type="EMBL" id="KAL0194915.1"/>
    </source>
</evidence>
<evidence type="ECO:0000259" key="10">
    <source>
        <dbReference type="PROSITE" id="PS50158"/>
    </source>
</evidence>
<feature type="domain" description="Reverse transcriptase" evidence="12">
    <location>
        <begin position="802"/>
        <end position="980"/>
    </location>
</feature>
<dbReference type="InterPro" id="IPR050951">
    <property type="entry name" value="Retrovirus_Pol_polyprotein"/>
</dbReference>
<dbReference type="Gene3D" id="3.30.70.270">
    <property type="match status" value="2"/>
</dbReference>
<dbReference type="Pfam" id="PF00665">
    <property type="entry name" value="rve"/>
    <property type="match status" value="1"/>
</dbReference>
<proteinExistence type="inferred from homology"/>
<gene>
    <name evidence="14" type="ORF">M9458_008487</name>
</gene>
<evidence type="ECO:0000259" key="11">
    <source>
        <dbReference type="PROSITE" id="PS50804"/>
    </source>
</evidence>
<dbReference type="Pfam" id="PF17919">
    <property type="entry name" value="RT_RNaseH_2"/>
    <property type="match status" value="1"/>
</dbReference>
<dbReference type="InterPro" id="IPR001878">
    <property type="entry name" value="Znf_CCHC"/>
</dbReference>
<evidence type="ECO:0000256" key="6">
    <source>
        <dbReference type="ARBA" id="ARBA00022759"/>
    </source>
</evidence>
<dbReference type="FunFam" id="3.10.20.370:FF:000001">
    <property type="entry name" value="Retrovirus-related Pol polyprotein from transposon 17.6-like protein"/>
    <property type="match status" value="1"/>
</dbReference>
<dbReference type="SUPFAM" id="SSF53098">
    <property type="entry name" value="Ribonuclease H-like"/>
    <property type="match status" value="1"/>
</dbReference>
<dbReference type="InterPro" id="IPR012337">
    <property type="entry name" value="RNaseH-like_sf"/>
</dbReference>
<dbReference type="InterPro" id="IPR043128">
    <property type="entry name" value="Rev_trsase/Diguanyl_cyclase"/>
</dbReference>
<feature type="domain" description="Integrase catalytic" evidence="13">
    <location>
        <begin position="482"/>
        <end position="651"/>
    </location>
</feature>
<dbReference type="Pfam" id="PF13975">
    <property type="entry name" value="gag-asp_proteas"/>
    <property type="match status" value="1"/>
</dbReference>
<evidence type="ECO:0000256" key="5">
    <source>
        <dbReference type="ARBA" id="ARBA00022722"/>
    </source>
</evidence>
<feature type="compositionally biased region" description="Pro residues" evidence="9">
    <location>
        <begin position="232"/>
        <end position="246"/>
    </location>
</feature>
<dbReference type="Pfam" id="PF02023">
    <property type="entry name" value="SCAN"/>
    <property type="match status" value="1"/>
</dbReference>
<sequence length="1142" mass="127447">MRSDQERRFQAIVRVQQEDRERFRSWMDREVRAEAAAQQTSPSHLPLNKMGPQDDPEAFLDLFEKTAETGGWPREQWSMRLIPLFSGEAQVAAQQLPVQNLLVFDDLKRAIIQRVGRSPEQHRQRFRSVDLGKSGQPFVMAQQLRDSCRKWLLAEGSDVELIIDRVVLEQFITRLPRKTAEWVQCHRPTSLDSAIQLAEDQMVACPGVGESLPAVSLPSSLISPSPSVSHPVPLPRSRPPVPPRVPPRGRGGTRQDYATGLRAPPRGAYTSPLSPRQSLNPLPSTRAAGRSGPACWRCGDPEHFIDRCPMMEVGTMIRVPDAAQAAPCQAGWYQIPVSINGGTYQALVDSGCNQTSIHQSLIQPMALDTSRMVQVRCVHGDVVKCPLMSAVIQFRGQNHSVEVAVNPHLRHPLILGTNWPAFSELLGCLCADVSWGKKQERGALVQVGEAEQGPLRSEPGENRDESLKHAFEQTLRDNPVISPKKPSGNAFPGGSLSSNHTKSAFAPSPLNAVRGHRFAFVLVDYATRYPEAVPLRSISAKSVADALFRLISRVGIAKEILTDQGTAFMSRTLREIYELLGIKSICTSVHHPQTDGLVERFNRTLKTMIRKFVHEDAKNWNKWLEPLLFAVREVPQASTGFSPFELLYGRQPRGVLDVLRETWEDGPSQSKNEIQYVMDLRTNLHTLGRLSMENLLQAQDKQSRLYNRGTSLRKFAPGDKVLVLLPTSSSKLLAKWQGPFEVTRQVGDLDYEIVRTDGAGHSVMLATVVSGDDDLGPEVSTKIQSLALAPGGDHLSPSQFTDVAKLQAEFANVFSPLPVLVPKTDGSVRFCVDFRKVNAVSKFDAYPMPRVDELLDRLGTARFYSTLDLTKGYWQIPLSPVSKEKTAFTMPFGLHQFVTLPFRLFGAPATFQRLMDRILRPHAAYAAAYLDDIIIYSNDWQRHMEHLRAVLRSLGAAGLTANPKKCAVGRVEVRYLGFHLGHGQVRPQINKTAAVATCPRPKTKKEVRQFLGLAGYYRRFVPNYSDLTSPLTDLTKKEAPDPVQWTELCQQAFTQVKAALCGGPLLHSDFSLPFLLQTDASDRGLGAVLSQEIEGEERPVLYINRKLSKRETKYSTIEKDCLAIRWAVLTLRYYLLGREFTL</sequence>
<dbReference type="PROSITE" id="PS50994">
    <property type="entry name" value="INTEGRASE"/>
    <property type="match status" value="1"/>
</dbReference>
<dbReference type="FunFam" id="3.30.70.270:FF:000020">
    <property type="entry name" value="Transposon Tf2-6 polyprotein-like Protein"/>
    <property type="match status" value="1"/>
</dbReference>
<dbReference type="AlphaFoldDB" id="A0ABD0RBG6"/>
<dbReference type="GO" id="GO:0006259">
    <property type="term" value="P:DNA metabolic process"/>
    <property type="evidence" value="ECO:0007669"/>
    <property type="project" value="UniProtKB-ARBA"/>
</dbReference>
<evidence type="ECO:0000256" key="9">
    <source>
        <dbReference type="SAM" id="MobiDB-lite"/>
    </source>
</evidence>
<feature type="region of interest" description="Disordered" evidence="9">
    <location>
        <begin position="33"/>
        <end position="52"/>
    </location>
</feature>
<evidence type="ECO:0000256" key="3">
    <source>
        <dbReference type="ARBA" id="ARBA00022679"/>
    </source>
</evidence>
<dbReference type="SUPFAM" id="SSF56672">
    <property type="entry name" value="DNA/RNA polymerases"/>
    <property type="match status" value="1"/>
</dbReference>
<dbReference type="PROSITE" id="PS50804">
    <property type="entry name" value="SCAN_BOX"/>
    <property type="match status" value="1"/>
</dbReference>
<dbReference type="Gene3D" id="1.10.4020.10">
    <property type="entry name" value="DNA breaking-rejoining enzymes"/>
    <property type="match status" value="1"/>
</dbReference>
<accession>A0ABD0RBG6</accession>
<dbReference type="InterPro" id="IPR043502">
    <property type="entry name" value="DNA/RNA_pol_sf"/>
</dbReference>
<evidence type="ECO:0000256" key="1">
    <source>
        <dbReference type="ARBA" id="ARBA00010879"/>
    </source>
</evidence>
<evidence type="ECO:0000313" key="15">
    <source>
        <dbReference type="Proteomes" id="UP001529510"/>
    </source>
</evidence>
<dbReference type="PROSITE" id="PS50158">
    <property type="entry name" value="ZF_CCHC"/>
    <property type="match status" value="1"/>
</dbReference>
<keyword evidence="8" id="KW-0863">Zinc-finger</keyword>
<dbReference type="PANTHER" id="PTHR37984:SF5">
    <property type="entry name" value="PROTEIN NYNRIN-LIKE"/>
    <property type="match status" value="1"/>
</dbReference>